<feature type="transmembrane region" description="Helical" evidence="1">
    <location>
        <begin position="204"/>
        <end position="223"/>
    </location>
</feature>
<sequence>MSKPAKEESTVVEAEEGTQKGILGAVERIGNKVPHPALMFCYLILLVIVLSWGLSLAGVSVTEEIAVPVSQGAEYDYYEDSTQPTVSVPGTNPDEWEIVEQTIPIRSLISIEGIRFIFSSFVNNFAGFAVIGVTFVAMMGAGVAEESGLLGSLIRKLVGSAPKWALTFILVLTGVLSSAASDAGYLILIPLAAAAFASVGRHPLAGLATGFAGVATIFMVNVIPTPTDAMITEIANESIELAGGDPISIVANYWFMLASSFIIALVAALVTERIVEPRLGPWHPDPAMAAHAEEVAAISPEADRKGSRMALFGFLAVVAIVVAITAPPGAPLRDPETGNIIGQTPFMDSLLFIIMLAFLVSGICYGVGAKTMNGSADVIKAITKTFAGLGGMVLMLMMISQFIALFNWSNLPPVIAGSLADLLEQANIGAVPLLLGFILVIVLLDFIMPGSLPKWAIFAPIFVPLFMRLGVAPQTLLAAYRVADSPVNALTPLMVYLPFIVTVAQRYQKKSGIGTVVALMLPYSGIVLAAWTVLFIAWFLLGIPLGPGYPPSVP</sequence>
<feature type="transmembrane region" description="Helical" evidence="1">
    <location>
        <begin position="428"/>
        <end position="448"/>
    </location>
</feature>
<name>A0A644YFU3_9ZZZZ</name>
<keyword evidence="1" id="KW-0472">Membrane</keyword>
<reference evidence="2" key="1">
    <citation type="submission" date="2019-08" db="EMBL/GenBank/DDBJ databases">
        <authorList>
            <person name="Kucharzyk K."/>
            <person name="Murdoch R.W."/>
            <person name="Higgins S."/>
            <person name="Loffler F."/>
        </authorList>
    </citation>
    <scope>NUCLEOTIDE SEQUENCE</scope>
</reference>
<feature type="transmembrane region" description="Helical" evidence="1">
    <location>
        <begin position="516"/>
        <end position="541"/>
    </location>
</feature>
<comment type="caution">
    <text evidence="2">The sequence shown here is derived from an EMBL/GenBank/DDBJ whole genome shotgun (WGS) entry which is preliminary data.</text>
</comment>
<keyword evidence="1" id="KW-1133">Transmembrane helix</keyword>
<evidence type="ECO:0000256" key="1">
    <source>
        <dbReference type="SAM" id="Phobius"/>
    </source>
</evidence>
<accession>A0A644YFU3</accession>
<gene>
    <name evidence="2" type="primary">abgT_7</name>
    <name evidence="2" type="ORF">SDC9_71884</name>
</gene>
<feature type="transmembrane region" description="Helical" evidence="1">
    <location>
        <begin position="350"/>
        <end position="368"/>
    </location>
</feature>
<feature type="transmembrane region" description="Helical" evidence="1">
    <location>
        <begin position="164"/>
        <end position="197"/>
    </location>
</feature>
<dbReference type="PANTHER" id="PTHR30282">
    <property type="entry name" value="P-AMINOBENZOYL GLUTAMATE TRANSPORTER"/>
    <property type="match status" value="1"/>
</dbReference>
<protein>
    <submittedName>
        <fullName evidence="2">p-aminobenzoyl-glutamate transport protein</fullName>
    </submittedName>
</protein>
<dbReference type="InterPro" id="IPR004697">
    <property type="entry name" value="AbgT"/>
</dbReference>
<dbReference type="AlphaFoldDB" id="A0A644YFU3"/>
<dbReference type="GO" id="GO:1902604">
    <property type="term" value="P:p-aminobenzoyl-glutamate transmembrane transport"/>
    <property type="evidence" value="ECO:0007669"/>
    <property type="project" value="InterPro"/>
</dbReference>
<feature type="transmembrane region" description="Helical" evidence="1">
    <location>
        <begin position="309"/>
        <end position="330"/>
    </location>
</feature>
<feature type="transmembrane region" description="Helical" evidence="1">
    <location>
        <begin position="455"/>
        <end position="480"/>
    </location>
</feature>
<feature type="transmembrane region" description="Helical" evidence="1">
    <location>
        <begin position="486"/>
        <end position="504"/>
    </location>
</feature>
<feature type="transmembrane region" description="Helical" evidence="1">
    <location>
        <begin position="125"/>
        <end position="144"/>
    </location>
</feature>
<dbReference type="GO" id="GO:0015558">
    <property type="term" value="F:secondary active p-aminobenzoyl-glutamate transmembrane transporter activity"/>
    <property type="evidence" value="ECO:0007669"/>
    <property type="project" value="InterPro"/>
</dbReference>
<feature type="transmembrane region" description="Helical" evidence="1">
    <location>
        <begin position="251"/>
        <end position="270"/>
    </location>
</feature>
<dbReference type="Pfam" id="PF03806">
    <property type="entry name" value="ABG_transport"/>
    <property type="match status" value="1"/>
</dbReference>
<feature type="transmembrane region" description="Helical" evidence="1">
    <location>
        <begin position="389"/>
        <end position="408"/>
    </location>
</feature>
<dbReference type="EMBL" id="VSSQ01004486">
    <property type="protein sequence ID" value="MPM25393.1"/>
    <property type="molecule type" value="Genomic_DNA"/>
</dbReference>
<proteinExistence type="predicted"/>
<keyword evidence="1" id="KW-0812">Transmembrane</keyword>
<dbReference type="PANTHER" id="PTHR30282:SF0">
    <property type="entry name" value="P-AMINOBENZOYL-GLUTAMATE TRANSPORT PROTEIN"/>
    <property type="match status" value="1"/>
</dbReference>
<organism evidence="2">
    <name type="scientific">bioreactor metagenome</name>
    <dbReference type="NCBI Taxonomy" id="1076179"/>
    <lineage>
        <taxon>unclassified sequences</taxon>
        <taxon>metagenomes</taxon>
        <taxon>ecological metagenomes</taxon>
    </lineage>
</organism>
<evidence type="ECO:0000313" key="2">
    <source>
        <dbReference type="EMBL" id="MPM25393.1"/>
    </source>
</evidence>
<feature type="transmembrane region" description="Helical" evidence="1">
    <location>
        <begin position="37"/>
        <end position="61"/>
    </location>
</feature>